<evidence type="ECO:0000313" key="1">
    <source>
        <dbReference type="EMBL" id="KKZ15003.1"/>
    </source>
</evidence>
<dbReference type="AlphaFoldDB" id="A0A6N3X9D3"/>
<proteinExistence type="predicted"/>
<sequence>MEAKGVDVRLYDRGSRERGEQSVPDKILQLAMLEDALDYNGDPGIVVLLTGDETGYIEGTGSHGTLECMNKRQWRVEILS</sequence>
<dbReference type="Proteomes" id="UP000035054">
    <property type="component" value="Unassembled WGS sequence"/>
</dbReference>
<protein>
    <submittedName>
        <fullName evidence="1">Uncharacterized protein</fullName>
    </submittedName>
</protein>
<organism evidence="1 2">
    <name type="scientific">Candidatus Synechococcus spongiarum 142</name>
    <dbReference type="NCBI Taxonomy" id="1608213"/>
    <lineage>
        <taxon>Bacteria</taxon>
        <taxon>Bacillati</taxon>
        <taxon>Cyanobacteriota</taxon>
        <taxon>Cyanophyceae</taxon>
        <taxon>Synechococcales</taxon>
        <taxon>Synechococcaceae</taxon>
        <taxon>Synechococcus</taxon>
    </lineage>
</organism>
<dbReference type="EMBL" id="JXUO01000086">
    <property type="protein sequence ID" value="KKZ15003.1"/>
    <property type="molecule type" value="Genomic_DNA"/>
</dbReference>
<comment type="caution">
    <text evidence="1">The sequence shown here is derived from an EMBL/GenBank/DDBJ whole genome shotgun (WGS) entry which is preliminary data.</text>
</comment>
<name>A0A6N3X9D3_9SYNE</name>
<reference evidence="1 2" key="1">
    <citation type="submission" date="2015-01" db="EMBL/GenBank/DDBJ databases">
        <title>Lifestyle Evolution in Cyanobacterial Symbionts of Sponges.</title>
        <authorList>
            <person name="Burgsdorf I."/>
            <person name="Slaby B.M."/>
            <person name="Handley K.M."/>
            <person name="Haber M."/>
            <person name="Blom J."/>
            <person name="Marshall C.W."/>
            <person name="Gilbert J.A."/>
            <person name="Hentschel U."/>
            <person name="Steindler L."/>
        </authorList>
    </citation>
    <scope>NUCLEOTIDE SEQUENCE [LARGE SCALE GENOMIC DNA]</scope>
    <source>
        <strain evidence="1">142</strain>
    </source>
</reference>
<evidence type="ECO:0000313" key="2">
    <source>
        <dbReference type="Proteomes" id="UP000035054"/>
    </source>
</evidence>
<gene>
    <name evidence="1" type="ORF">TH68_02670</name>
</gene>
<accession>A0A6N3X9D3</accession>